<evidence type="ECO:0000313" key="2">
    <source>
        <dbReference type="Proteomes" id="UP001567572"/>
    </source>
</evidence>
<dbReference type="GeneID" id="14336651"/>
<accession>A0ABD5M7R2</accession>
<evidence type="ECO:0000313" key="1">
    <source>
        <dbReference type="EMBL" id="MEZ3165631.1"/>
    </source>
</evidence>
<dbReference type="EMBL" id="JBEDNY010000009">
    <property type="protein sequence ID" value="MEZ3165631.1"/>
    <property type="molecule type" value="Genomic_DNA"/>
</dbReference>
<organism evidence="1 2">
    <name type="scientific">Halorubrum miltondacostae</name>
    <dbReference type="NCBI Taxonomy" id="3076378"/>
    <lineage>
        <taxon>Archaea</taxon>
        <taxon>Methanobacteriati</taxon>
        <taxon>Methanobacteriota</taxon>
        <taxon>Stenosarchaea group</taxon>
        <taxon>Halobacteria</taxon>
        <taxon>Halobacteriales</taxon>
        <taxon>Haloferacaceae</taxon>
        <taxon>Halorubrum</taxon>
    </lineage>
</organism>
<proteinExistence type="predicted"/>
<dbReference type="AlphaFoldDB" id="A0ABD5M7R2"/>
<sequence length="128" mass="14551">MELTPEHLQSEHLDPLPLFQSEEATLWHIDTTHPDVVADDHVSARLATATIWSLDEDRTYALLVLREKYTWSDEAITELLRYLATHLHGSDTAITETFSVEVFTATAVRSPAGRTVWWREDYVDDAAG</sequence>
<name>A0ABD5M7R2_9EURY</name>
<gene>
    <name evidence="1" type="ORF">ABNG04_17530</name>
</gene>
<protein>
    <submittedName>
        <fullName evidence="1">Uncharacterized protein</fullName>
    </submittedName>
</protein>
<reference evidence="1 2" key="1">
    <citation type="submission" date="2024-06" db="EMBL/GenBank/DDBJ databases">
        <title>Halorubrum miltondacostae sp. nov., a potential PHA producer isolated from an inland solar saltern in Rio Maior, Portugal.</title>
        <authorList>
            <person name="Albuquerque L."/>
            <person name="Viver T."/>
            <person name="Barroso C."/>
            <person name="Claudino R."/>
            <person name="Galvan M."/>
            <person name="Simoes G."/>
            <person name="Lobo Da Cunha A."/>
            <person name="Egas C."/>
        </authorList>
    </citation>
    <scope>NUCLEOTIDE SEQUENCE [LARGE SCALE GENOMIC DNA]</scope>
    <source>
        <strain evidence="1 2">RMP-11</strain>
    </source>
</reference>
<dbReference type="RefSeq" id="WP_006183398.1">
    <property type="nucleotide sequence ID" value="NZ_JBEDNY010000009.1"/>
</dbReference>
<comment type="caution">
    <text evidence="1">The sequence shown here is derived from an EMBL/GenBank/DDBJ whole genome shotgun (WGS) entry which is preliminary data.</text>
</comment>
<keyword evidence="2" id="KW-1185">Reference proteome</keyword>
<dbReference type="Proteomes" id="UP001567572">
    <property type="component" value="Unassembled WGS sequence"/>
</dbReference>